<dbReference type="Pfam" id="PF12833">
    <property type="entry name" value="HTH_18"/>
    <property type="match status" value="1"/>
</dbReference>
<feature type="transmembrane region" description="Helical" evidence="4">
    <location>
        <begin position="21"/>
        <end position="40"/>
    </location>
</feature>
<evidence type="ECO:0000313" key="6">
    <source>
        <dbReference type="EMBL" id="OQD42274.1"/>
    </source>
</evidence>
<dbReference type="GO" id="GO:0030246">
    <property type="term" value="F:carbohydrate binding"/>
    <property type="evidence" value="ECO:0007669"/>
    <property type="project" value="InterPro"/>
</dbReference>
<dbReference type="SMART" id="SM00342">
    <property type="entry name" value="HTH_ARAC"/>
    <property type="match status" value="1"/>
</dbReference>
<dbReference type="InterPro" id="IPR013784">
    <property type="entry name" value="Carb-bd-like_fold"/>
</dbReference>
<comment type="caution">
    <text evidence="6">The sequence shown here is derived from an EMBL/GenBank/DDBJ whole genome shotgun (WGS) entry which is preliminary data.</text>
</comment>
<evidence type="ECO:0000256" key="1">
    <source>
        <dbReference type="ARBA" id="ARBA00023015"/>
    </source>
</evidence>
<sequence>MTTTSLLLSSKKTHCPTKRKGYSVYRYVVLIVLLLQSIFLKLNAQTTFIVDYVPPETNVKDTLYLSGSFNNWNPADKNYIFQLQENGNYVLANKQFHNSSWISYKITRGNWETVEVQKNGQPLNVRKHSFTSSKPETVTLQVAGWADQLKKEKTNKIVLQVVDLPNNTPPNTSLFVCGNFNGWVPGDERYKLQDIGNGIHQISIPVYGNRIEYKYTRGNWLTVEGNSYGRPRPNRVLDVNILSTKTLIKDSIAFWEDQSYGIFNPYTLVLVLTALQGFFLIFIINSNQNNNKWANQALSILIFVISFTLIARVVIYDRVIYTNYPKLSLLTDLVFFLYAPTLLIYIKRLLHHAKKSIWQYWPHFLPFLLQCIVYVTFFFKPTHTFIEQNLFQSMDSPPYAVYEVIVVLALAFNIWYWFKINGIVNRYFKNIEHNYSTDQNLKYLNTILIILGICLLLWTVIITVDVYATFTEQPANFLINFLIDGIWIVFSVVVFFLGYFAIKQPQIFRMPEPEEEIEEPKIEKPVLETEELAQLKTNLHQIMTQEQVYLNPQLSLPELAEKMNTNVHTLSRAINAGFNKNFRDFVNQYRIQDFINRAQDEKYKNQTFLAIALAVGFNSKSSFNRSFKKVTDKSPREYFNQLNQD</sequence>
<evidence type="ECO:0000259" key="5">
    <source>
        <dbReference type="PROSITE" id="PS01124"/>
    </source>
</evidence>
<accession>A0A1V6LQ04</accession>
<dbReference type="Proteomes" id="UP000191680">
    <property type="component" value="Unassembled WGS sequence"/>
</dbReference>
<keyword evidence="2" id="KW-0238">DNA-binding</keyword>
<organism evidence="6 7">
    <name type="scientific">Croceivirga radicis</name>
    <dbReference type="NCBI Taxonomy" id="1929488"/>
    <lineage>
        <taxon>Bacteria</taxon>
        <taxon>Pseudomonadati</taxon>
        <taxon>Bacteroidota</taxon>
        <taxon>Flavobacteriia</taxon>
        <taxon>Flavobacteriales</taxon>
        <taxon>Flavobacteriaceae</taxon>
        <taxon>Croceivirga</taxon>
    </lineage>
</organism>
<evidence type="ECO:0000256" key="3">
    <source>
        <dbReference type="ARBA" id="ARBA00023163"/>
    </source>
</evidence>
<keyword evidence="4" id="KW-0812">Transmembrane</keyword>
<dbReference type="PANTHER" id="PTHR43280:SF29">
    <property type="entry name" value="ARAC-FAMILY TRANSCRIPTIONAL REGULATOR"/>
    <property type="match status" value="1"/>
</dbReference>
<dbReference type="RefSeq" id="WP_080319300.1">
    <property type="nucleotide sequence ID" value="NZ_MTBC01000007.1"/>
</dbReference>
<dbReference type="AlphaFoldDB" id="A0A1V6LQ04"/>
<keyword evidence="1" id="KW-0805">Transcription regulation</keyword>
<dbReference type="GO" id="GO:0003700">
    <property type="term" value="F:DNA-binding transcription factor activity"/>
    <property type="evidence" value="ECO:0007669"/>
    <property type="project" value="InterPro"/>
</dbReference>
<dbReference type="Gene3D" id="1.10.10.60">
    <property type="entry name" value="Homeodomain-like"/>
    <property type="match status" value="2"/>
</dbReference>
<keyword evidence="3" id="KW-0804">Transcription</keyword>
<evidence type="ECO:0000313" key="7">
    <source>
        <dbReference type="Proteomes" id="UP000191680"/>
    </source>
</evidence>
<feature type="transmembrane region" description="Helical" evidence="4">
    <location>
        <begin position="297"/>
        <end position="315"/>
    </location>
</feature>
<keyword evidence="4" id="KW-0472">Membrane</keyword>
<dbReference type="PROSITE" id="PS01124">
    <property type="entry name" value="HTH_ARAC_FAMILY_2"/>
    <property type="match status" value="1"/>
</dbReference>
<name>A0A1V6LQ04_9FLAO</name>
<feature type="transmembrane region" description="Helical" evidence="4">
    <location>
        <begin position="443"/>
        <end position="461"/>
    </location>
</feature>
<dbReference type="PANTHER" id="PTHR43280">
    <property type="entry name" value="ARAC-FAMILY TRANSCRIPTIONAL REGULATOR"/>
    <property type="match status" value="1"/>
</dbReference>
<feature type="transmembrane region" description="Helical" evidence="4">
    <location>
        <begin position="327"/>
        <end position="346"/>
    </location>
</feature>
<dbReference type="EMBL" id="MTBC01000007">
    <property type="protein sequence ID" value="OQD42274.1"/>
    <property type="molecule type" value="Genomic_DNA"/>
</dbReference>
<dbReference type="InterPro" id="IPR009057">
    <property type="entry name" value="Homeodomain-like_sf"/>
</dbReference>
<dbReference type="InterPro" id="IPR013783">
    <property type="entry name" value="Ig-like_fold"/>
</dbReference>
<dbReference type="Gene3D" id="2.60.40.10">
    <property type="entry name" value="Immunoglobulins"/>
    <property type="match status" value="1"/>
</dbReference>
<protein>
    <recommendedName>
        <fullName evidence="5">HTH araC/xylS-type domain-containing protein</fullName>
    </recommendedName>
</protein>
<keyword evidence="7" id="KW-1185">Reference proteome</keyword>
<dbReference type="SUPFAM" id="SSF46689">
    <property type="entry name" value="Homeodomain-like"/>
    <property type="match status" value="1"/>
</dbReference>
<feature type="domain" description="HTH araC/xylS-type" evidence="5">
    <location>
        <begin position="540"/>
        <end position="641"/>
    </location>
</feature>
<feature type="transmembrane region" description="Helical" evidence="4">
    <location>
        <begin position="266"/>
        <end position="285"/>
    </location>
</feature>
<proteinExistence type="predicted"/>
<feature type="transmembrane region" description="Helical" evidence="4">
    <location>
        <begin position="358"/>
        <end position="379"/>
    </location>
</feature>
<dbReference type="OrthoDB" id="9779074at2"/>
<gene>
    <name evidence="6" type="ORF">BUL40_10915</name>
</gene>
<dbReference type="InterPro" id="IPR018060">
    <property type="entry name" value="HTH_AraC"/>
</dbReference>
<evidence type="ECO:0000256" key="2">
    <source>
        <dbReference type="ARBA" id="ARBA00023125"/>
    </source>
</evidence>
<dbReference type="SUPFAM" id="SSF49452">
    <property type="entry name" value="Starch-binding domain-like"/>
    <property type="match status" value="1"/>
</dbReference>
<feature type="transmembrane region" description="Helical" evidence="4">
    <location>
        <begin position="481"/>
        <end position="502"/>
    </location>
</feature>
<dbReference type="GO" id="GO:0043565">
    <property type="term" value="F:sequence-specific DNA binding"/>
    <property type="evidence" value="ECO:0007669"/>
    <property type="project" value="InterPro"/>
</dbReference>
<reference evidence="6 7" key="1">
    <citation type="submission" date="2016-12" db="EMBL/GenBank/DDBJ databases">
        <authorList>
            <person name="Song W.-J."/>
            <person name="Kurnit D.M."/>
        </authorList>
    </citation>
    <scope>NUCLEOTIDE SEQUENCE [LARGE SCALE GENOMIC DNA]</scope>
    <source>
        <strain evidence="6 7">HSG9</strain>
    </source>
</reference>
<keyword evidence="4" id="KW-1133">Transmembrane helix</keyword>
<evidence type="ECO:0000256" key="4">
    <source>
        <dbReference type="SAM" id="Phobius"/>
    </source>
</evidence>
<feature type="transmembrane region" description="Helical" evidence="4">
    <location>
        <begin position="399"/>
        <end position="418"/>
    </location>
</feature>